<dbReference type="AlphaFoldDB" id="A0A7S2Q9C2"/>
<name>A0A7S2Q9C2_9DINO</name>
<sequence length="150" mass="16440">MVVVPTYEARYAYFPGGEPVDRQDSCDTSISPAFKAGGRKACWFWAKTPMAKQHVAVIFDAAVEVRKVLLHFGHQAHKKDVLYRGALELARASGAGAGLLACGGFAKLVDITHGDSVVQWAGEPQAARCLRISVVQGQREWLILQRIYVN</sequence>
<dbReference type="PANTHER" id="PTHR12062:SF33">
    <property type="entry name" value="ALPHA-1,6-MANNOSYL-GLYCOPROTEIN 4-BETA-N-ACETYLGLUCOSAMINYLTRANSFERASE-LIKE"/>
    <property type="match status" value="1"/>
</dbReference>
<organism evidence="1">
    <name type="scientific">Zooxanthella nutricula</name>
    <dbReference type="NCBI Taxonomy" id="1333877"/>
    <lineage>
        <taxon>Eukaryota</taxon>
        <taxon>Sar</taxon>
        <taxon>Alveolata</taxon>
        <taxon>Dinophyceae</taxon>
        <taxon>Peridiniales</taxon>
        <taxon>Peridiniales incertae sedis</taxon>
        <taxon>Zooxanthella</taxon>
    </lineage>
</organism>
<gene>
    <name evidence="1" type="ORF">BRAN1462_LOCUS53967</name>
</gene>
<dbReference type="GO" id="GO:0008375">
    <property type="term" value="F:acetylglucosaminyltransferase activity"/>
    <property type="evidence" value="ECO:0007669"/>
    <property type="project" value="TreeGrafter"/>
</dbReference>
<protein>
    <submittedName>
        <fullName evidence="1">Uncharacterized protein</fullName>
    </submittedName>
</protein>
<dbReference type="GO" id="GO:0006487">
    <property type="term" value="P:protein N-linked glycosylation"/>
    <property type="evidence" value="ECO:0007669"/>
    <property type="project" value="TreeGrafter"/>
</dbReference>
<dbReference type="InterPro" id="IPR006759">
    <property type="entry name" value="Glyco_transf_54"/>
</dbReference>
<reference evidence="1" key="1">
    <citation type="submission" date="2021-01" db="EMBL/GenBank/DDBJ databases">
        <authorList>
            <person name="Corre E."/>
            <person name="Pelletier E."/>
            <person name="Niang G."/>
            <person name="Scheremetjew M."/>
            <person name="Finn R."/>
            <person name="Kale V."/>
            <person name="Holt S."/>
            <person name="Cochrane G."/>
            <person name="Meng A."/>
            <person name="Brown T."/>
            <person name="Cohen L."/>
        </authorList>
    </citation>
    <scope>NUCLEOTIDE SEQUENCE</scope>
    <source>
        <strain evidence="1">RCC3387</strain>
    </source>
</reference>
<dbReference type="PANTHER" id="PTHR12062">
    <property type="entry name" value="N-ACETYLGLUCOSAMINYLTRANSFERASE VI"/>
    <property type="match status" value="1"/>
</dbReference>
<proteinExistence type="predicted"/>
<accession>A0A7S2Q9C2</accession>
<evidence type="ECO:0000313" key="1">
    <source>
        <dbReference type="EMBL" id="CAD9636145.1"/>
    </source>
</evidence>
<dbReference type="EMBL" id="HBGW01085143">
    <property type="protein sequence ID" value="CAD9636145.1"/>
    <property type="molecule type" value="Transcribed_RNA"/>
</dbReference>